<feature type="transmembrane region" description="Helical" evidence="7">
    <location>
        <begin position="29"/>
        <end position="50"/>
    </location>
</feature>
<proteinExistence type="inferred from homology"/>
<keyword evidence="7" id="KW-0997">Cell inner membrane</keyword>
<reference evidence="9" key="2">
    <citation type="submission" date="2020-09" db="EMBL/GenBank/DDBJ databases">
        <authorList>
            <person name="Sun Q."/>
            <person name="Zhou Y."/>
        </authorList>
    </citation>
    <scope>NUCLEOTIDE SEQUENCE</scope>
    <source>
        <strain evidence="9">CGMCC 1.15367</strain>
    </source>
</reference>
<feature type="transmembrane region" description="Helical" evidence="7">
    <location>
        <begin position="103"/>
        <end position="135"/>
    </location>
</feature>
<keyword evidence="4 7" id="KW-0812">Transmembrane</keyword>
<dbReference type="PANTHER" id="PTHR33778:SF1">
    <property type="entry name" value="MAGNESIUM TRANSPORTER YHID-RELATED"/>
    <property type="match status" value="1"/>
</dbReference>
<evidence type="ECO:0000256" key="5">
    <source>
        <dbReference type="ARBA" id="ARBA00022989"/>
    </source>
</evidence>
<dbReference type="InterPro" id="IPR049177">
    <property type="entry name" value="MgtC_SapB_SrpB_YhiD_N"/>
</dbReference>
<name>A0A916ZPB1_9HYPH</name>
<organism evidence="9 10">
    <name type="scientific">Aureimonas endophytica</name>
    <dbReference type="NCBI Taxonomy" id="2027858"/>
    <lineage>
        <taxon>Bacteria</taxon>
        <taxon>Pseudomonadati</taxon>
        <taxon>Pseudomonadota</taxon>
        <taxon>Alphaproteobacteria</taxon>
        <taxon>Hyphomicrobiales</taxon>
        <taxon>Aurantimonadaceae</taxon>
        <taxon>Aureimonas</taxon>
    </lineage>
</organism>
<dbReference type="PRINTS" id="PR01837">
    <property type="entry name" value="MGTCSAPBPROT"/>
</dbReference>
<comment type="caution">
    <text evidence="9">The sequence shown here is derived from an EMBL/GenBank/DDBJ whole genome shotgun (WGS) entry which is preliminary data.</text>
</comment>
<evidence type="ECO:0000256" key="3">
    <source>
        <dbReference type="ARBA" id="ARBA00022475"/>
    </source>
</evidence>
<dbReference type="GO" id="GO:0005886">
    <property type="term" value="C:plasma membrane"/>
    <property type="evidence" value="ECO:0007669"/>
    <property type="project" value="UniProtKB-SubCell"/>
</dbReference>
<evidence type="ECO:0000259" key="8">
    <source>
        <dbReference type="Pfam" id="PF02308"/>
    </source>
</evidence>
<evidence type="ECO:0000313" key="10">
    <source>
        <dbReference type="Proteomes" id="UP000644699"/>
    </source>
</evidence>
<dbReference type="PANTHER" id="PTHR33778">
    <property type="entry name" value="PROTEIN MGTC"/>
    <property type="match status" value="1"/>
</dbReference>
<dbReference type="Proteomes" id="UP000644699">
    <property type="component" value="Unassembled WGS sequence"/>
</dbReference>
<comment type="subcellular location">
    <subcellularLocation>
        <location evidence="7">Cell inner membrane</location>
        <topology evidence="7">Multi-pass membrane protein</topology>
    </subcellularLocation>
    <subcellularLocation>
        <location evidence="1">Cell membrane</location>
        <topology evidence="1">Multi-pass membrane protein</topology>
    </subcellularLocation>
</comment>
<dbReference type="RefSeq" id="WP_188908970.1">
    <property type="nucleotide sequence ID" value="NZ_BMIQ01000003.1"/>
</dbReference>
<evidence type="ECO:0000256" key="4">
    <source>
        <dbReference type="ARBA" id="ARBA00022692"/>
    </source>
</evidence>
<evidence type="ECO:0000313" key="9">
    <source>
        <dbReference type="EMBL" id="GGE05386.1"/>
    </source>
</evidence>
<sequence>MISNGDIVLRLLMAAVLGSLIGFERERLLWSAGIRTHMLVGVGACLFMIVSAYGFQNATRMEHVVLDPSRIAAQVVSGVGFLGAGAILLKGNVVRGLTTAASVWAVAALGLAAGGGLYFAAAAATFIILVILAGIKPLEEAYRTRLQACIVQIRADHGALSTADVKAALRLRGGQIKRVTQTIGPDGKDDLVLHLARVAPSRIHNSVGDLAGRPGVHSATVERPNERPS</sequence>
<evidence type="ECO:0000256" key="6">
    <source>
        <dbReference type="ARBA" id="ARBA00023136"/>
    </source>
</evidence>
<feature type="domain" description="MgtC/SapB/SrpB/YhiD N-terminal" evidence="8">
    <location>
        <begin position="11"/>
        <end position="140"/>
    </location>
</feature>
<keyword evidence="10" id="KW-1185">Reference proteome</keyword>
<comment type="similarity">
    <text evidence="2 7">Belongs to the MgtC/SapB family.</text>
</comment>
<gene>
    <name evidence="9" type="ORF">GCM10011390_25530</name>
</gene>
<reference evidence="9" key="1">
    <citation type="journal article" date="2014" name="Int. J. Syst. Evol. Microbiol.">
        <title>Complete genome sequence of Corynebacterium casei LMG S-19264T (=DSM 44701T), isolated from a smear-ripened cheese.</title>
        <authorList>
            <consortium name="US DOE Joint Genome Institute (JGI-PGF)"/>
            <person name="Walter F."/>
            <person name="Albersmeier A."/>
            <person name="Kalinowski J."/>
            <person name="Ruckert C."/>
        </authorList>
    </citation>
    <scope>NUCLEOTIDE SEQUENCE</scope>
    <source>
        <strain evidence="9">CGMCC 1.15367</strain>
    </source>
</reference>
<dbReference type="Pfam" id="PF02308">
    <property type="entry name" value="MgtC"/>
    <property type="match status" value="1"/>
</dbReference>
<evidence type="ECO:0000256" key="2">
    <source>
        <dbReference type="ARBA" id="ARBA00009298"/>
    </source>
</evidence>
<protein>
    <recommendedName>
        <fullName evidence="7">Protein MgtC</fullName>
    </recommendedName>
</protein>
<feature type="transmembrane region" description="Helical" evidence="7">
    <location>
        <begin position="7"/>
        <end position="23"/>
    </location>
</feature>
<dbReference type="AlphaFoldDB" id="A0A916ZPB1"/>
<keyword evidence="5 7" id="KW-1133">Transmembrane helix</keyword>
<evidence type="ECO:0000256" key="1">
    <source>
        <dbReference type="ARBA" id="ARBA00004651"/>
    </source>
</evidence>
<dbReference type="InterPro" id="IPR003416">
    <property type="entry name" value="MgtC/SapB/SrpB/YhiD_fam"/>
</dbReference>
<keyword evidence="6 7" id="KW-0472">Membrane</keyword>
<dbReference type="EMBL" id="BMIQ01000003">
    <property type="protein sequence ID" value="GGE05386.1"/>
    <property type="molecule type" value="Genomic_DNA"/>
</dbReference>
<keyword evidence="3" id="KW-1003">Cell membrane</keyword>
<evidence type="ECO:0000256" key="7">
    <source>
        <dbReference type="RuleBase" id="RU365041"/>
    </source>
</evidence>
<feature type="transmembrane region" description="Helical" evidence="7">
    <location>
        <begin position="71"/>
        <end position="91"/>
    </location>
</feature>
<accession>A0A916ZPB1</accession>